<proteinExistence type="predicted"/>
<dbReference type="RefSeq" id="WP_129718520.1">
    <property type="nucleotide sequence ID" value="NZ_PRLK01000001.1"/>
</dbReference>
<keyword evidence="1" id="KW-0175">Coiled coil</keyword>
<sequence>MKNRVIIIIAIVSLILSEPKIAYADNMLSDSKIQSIKDSCKNIEVQIRKIRSKDALKRVKLGGQYENLSNNLMARFNARIALNHMTSINLSSLAVEFNRNLQYFKNNYQNYEREITNLTKISCSKEPNNFYDQLIRVRKAKDEVNFNMDKLLKVAENYKKEVGVFKEGLINEKK</sequence>
<feature type="coiled-coil region" evidence="1">
    <location>
        <begin position="94"/>
        <end position="161"/>
    </location>
</feature>
<protein>
    <submittedName>
        <fullName evidence="2">Uncharacterized protein</fullName>
    </submittedName>
</protein>
<evidence type="ECO:0000313" key="2">
    <source>
        <dbReference type="EMBL" id="RYC72988.1"/>
    </source>
</evidence>
<keyword evidence="3" id="KW-1185">Reference proteome</keyword>
<dbReference type="Proteomes" id="UP001190925">
    <property type="component" value="Unassembled WGS sequence"/>
</dbReference>
<comment type="caution">
    <text evidence="2">The sequence shown here is derived from an EMBL/GenBank/DDBJ whole genome shotgun (WGS) entry which is preliminary data.</text>
</comment>
<gene>
    <name evidence="2" type="ORF">G6CMJM_00092</name>
</gene>
<dbReference type="EMBL" id="PRLK01000001">
    <property type="protein sequence ID" value="RYC72988.1"/>
    <property type="molecule type" value="Genomic_DNA"/>
</dbReference>
<reference evidence="2 3" key="1">
    <citation type="journal article" date="2018" name="bioRxiv">
        <title>Evidence of independent acquisition and adaption of ultra-small bacteria to human hosts across the highly diverse yet reduced genomes of the phylum Saccharibacteria.</title>
        <authorList>
            <person name="McLean J.S."/>
            <person name="Bor B."/>
            <person name="To T.T."/>
            <person name="Liu Q."/>
            <person name="Kearns K.A."/>
            <person name="Solden L.M."/>
            <person name="Wrighton K.C."/>
            <person name="He X."/>
            <person name="Shi W."/>
        </authorList>
    </citation>
    <scope>NUCLEOTIDE SEQUENCE [LARGE SCALE GENOMIC DNA]</scope>
    <source>
        <strain evidence="2 3">TM7_CMJM_G6_1_HOT_870</strain>
    </source>
</reference>
<reference evidence="2 3" key="2">
    <citation type="journal article" date="2020" name="Cell Rep.">
        <title>Acquisition and Adaptation of Ultra-small Parasitic Reduced Genome Bacteria to Mammalian Hosts.</title>
        <authorList>
            <person name="McLean J.S."/>
            <person name="Bor B."/>
            <person name="Kerns K.A."/>
            <person name="Liu Q."/>
            <person name="To T.T."/>
            <person name="Solden L."/>
            <person name="Hendrickson E.L."/>
            <person name="Wrighton K."/>
            <person name="Shi W."/>
            <person name="He X."/>
        </authorList>
    </citation>
    <scope>NUCLEOTIDE SEQUENCE [LARGE SCALE GENOMIC DNA]</scope>
    <source>
        <strain evidence="2 3">TM7_CMJM_G6_1_HOT_870</strain>
    </source>
</reference>
<name>A0ABY0FJ92_9BACT</name>
<evidence type="ECO:0000313" key="3">
    <source>
        <dbReference type="Proteomes" id="UP001190925"/>
    </source>
</evidence>
<accession>A0ABY0FJ92</accession>
<organism evidence="2 3">
    <name type="scientific">Candidatus Nanogingivalis gingivitcus</name>
    <dbReference type="NCBI Taxonomy" id="2171992"/>
    <lineage>
        <taxon>Bacteria</taxon>
        <taxon>Candidatus Saccharimonadota</taxon>
        <taxon>Candidatus Nanosyncoccalia</taxon>
        <taxon>Candidatus Nanogingivales</taxon>
        <taxon>Candidatus Nanogingivalaceae</taxon>
        <taxon>Candidatus Nanogingivalis</taxon>
    </lineage>
</organism>
<evidence type="ECO:0000256" key="1">
    <source>
        <dbReference type="SAM" id="Coils"/>
    </source>
</evidence>